<name>A0A5N7J8B0_9CLOT</name>
<dbReference type="Proteomes" id="UP000342249">
    <property type="component" value="Unassembled WGS sequence"/>
</dbReference>
<sequence>MSRKRDFEKVLNSEYVTISELVQLTDNRYSTLKYYTEENMIPFIQEGEGLVRRYHRETSIERIDLIKYLKTKGLTIVEIKKKMNIK</sequence>
<dbReference type="RefSeq" id="WP_152754082.1">
    <property type="nucleotide sequence ID" value="NZ_SPSE01000052.1"/>
</dbReference>
<dbReference type="InterPro" id="IPR000551">
    <property type="entry name" value="MerR-type_HTH_dom"/>
</dbReference>
<accession>A0A5N7J8B0</accession>
<dbReference type="InterPro" id="IPR009061">
    <property type="entry name" value="DNA-bd_dom_put_sf"/>
</dbReference>
<dbReference type="SMART" id="SM00422">
    <property type="entry name" value="HTH_MERR"/>
    <property type="match status" value="1"/>
</dbReference>
<dbReference type="SUPFAM" id="SSF46955">
    <property type="entry name" value="Putative DNA-binding domain"/>
    <property type="match status" value="1"/>
</dbReference>
<protein>
    <submittedName>
        <fullName evidence="2">MerR family transcriptional regulator</fullName>
    </submittedName>
</protein>
<feature type="domain" description="HTH merR-type" evidence="1">
    <location>
        <begin position="16"/>
        <end position="86"/>
    </location>
</feature>
<dbReference type="EMBL" id="SPSF01000060">
    <property type="protein sequence ID" value="MPQ64943.1"/>
    <property type="molecule type" value="Genomic_DNA"/>
</dbReference>
<dbReference type="Pfam" id="PF13411">
    <property type="entry name" value="MerR_1"/>
    <property type="match status" value="1"/>
</dbReference>
<dbReference type="GO" id="GO:0006355">
    <property type="term" value="P:regulation of DNA-templated transcription"/>
    <property type="evidence" value="ECO:0007669"/>
    <property type="project" value="InterPro"/>
</dbReference>
<reference evidence="2 3" key="1">
    <citation type="journal article" date="2019" name="Lett. Appl. Microbiol.">
        <title>A case of 'blown pack' spoilage of vacuum-packaged pork likely associated with Clostridium estertheticum in Canada.</title>
        <authorList>
            <person name="Zhang P."/>
            <person name="Ward P."/>
            <person name="McMullen L.M."/>
            <person name="Yang X."/>
        </authorList>
    </citation>
    <scope>NUCLEOTIDE SEQUENCE [LARGE SCALE GENOMIC DNA]</scope>
    <source>
        <strain evidence="2 3">MA19</strain>
    </source>
</reference>
<organism evidence="2 3">
    <name type="scientific">Clostridium estertheticum</name>
    <dbReference type="NCBI Taxonomy" id="238834"/>
    <lineage>
        <taxon>Bacteria</taxon>
        <taxon>Bacillati</taxon>
        <taxon>Bacillota</taxon>
        <taxon>Clostridia</taxon>
        <taxon>Eubacteriales</taxon>
        <taxon>Clostridiaceae</taxon>
        <taxon>Clostridium</taxon>
    </lineage>
</organism>
<dbReference type="AlphaFoldDB" id="A0A5N7J8B0"/>
<dbReference type="Gene3D" id="1.10.1660.10">
    <property type="match status" value="1"/>
</dbReference>
<evidence type="ECO:0000313" key="3">
    <source>
        <dbReference type="Proteomes" id="UP000342249"/>
    </source>
</evidence>
<comment type="caution">
    <text evidence="2">The sequence shown here is derived from an EMBL/GenBank/DDBJ whole genome shotgun (WGS) entry which is preliminary data.</text>
</comment>
<gene>
    <name evidence="2" type="ORF">E4V82_23050</name>
</gene>
<proteinExistence type="predicted"/>
<dbReference type="GO" id="GO:0003677">
    <property type="term" value="F:DNA binding"/>
    <property type="evidence" value="ECO:0007669"/>
    <property type="project" value="InterPro"/>
</dbReference>
<evidence type="ECO:0000259" key="1">
    <source>
        <dbReference type="SMART" id="SM00422"/>
    </source>
</evidence>
<evidence type="ECO:0000313" key="2">
    <source>
        <dbReference type="EMBL" id="MPQ64943.1"/>
    </source>
</evidence>